<evidence type="ECO:0000256" key="9">
    <source>
        <dbReference type="RuleBase" id="RU000308"/>
    </source>
</evidence>
<dbReference type="Pfam" id="PF00615">
    <property type="entry name" value="RGS"/>
    <property type="match status" value="1"/>
</dbReference>
<dbReference type="GO" id="GO:0007165">
    <property type="term" value="P:signal transduction"/>
    <property type="evidence" value="ECO:0007669"/>
    <property type="project" value="InterPro"/>
</dbReference>
<dbReference type="InterPro" id="IPR011009">
    <property type="entry name" value="Kinase-like_dom_sf"/>
</dbReference>
<evidence type="ECO:0000256" key="4">
    <source>
        <dbReference type="ARBA" id="ARBA00022777"/>
    </source>
</evidence>
<dbReference type="InterPro" id="IPR016137">
    <property type="entry name" value="RGS"/>
</dbReference>
<dbReference type="PRINTS" id="PR00717">
    <property type="entry name" value="GPCRKINASE"/>
</dbReference>
<dbReference type="InterPro" id="IPR008271">
    <property type="entry name" value="Ser/Thr_kinase_AS"/>
</dbReference>
<dbReference type="EC" id="2.7.11.-" evidence="9"/>
<feature type="domain" description="Protein kinase" evidence="10">
    <location>
        <begin position="84"/>
        <end position="301"/>
    </location>
</feature>
<dbReference type="PANTHER" id="PTHR24355">
    <property type="entry name" value="G PROTEIN-COUPLED RECEPTOR KINASE/RIBOSOMAL PROTEIN S6 KINASE"/>
    <property type="match status" value="1"/>
</dbReference>
<dbReference type="PROSITE" id="PS50011">
    <property type="entry name" value="PROTEIN_KINASE_DOM"/>
    <property type="match status" value="1"/>
</dbReference>
<accession>A6J246</accession>
<evidence type="ECO:0000256" key="1">
    <source>
        <dbReference type="ARBA" id="ARBA00022527"/>
    </source>
</evidence>
<dbReference type="Gene3D" id="1.10.510.10">
    <property type="entry name" value="Transferase(Phosphotransferase) domain 1"/>
    <property type="match status" value="1"/>
</dbReference>
<name>A6J246_RAT</name>
<dbReference type="PANTHER" id="PTHR24355:SF17">
    <property type="entry name" value="BETA-ADRENERGIC RECEPTOR KINASE 2"/>
    <property type="match status" value="1"/>
</dbReference>
<dbReference type="EMBL" id="CH473973">
    <property type="protein sequence ID" value="EDM13985.1"/>
    <property type="molecule type" value="Genomic_DNA"/>
</dbReference>
<protein>
    <recommendedName>
        <fullName evidence="9">G protein-coupled receptor kinase</fullName>
        <ecNumber evidence="9">2.7.11.-</ecNumber>
    </recommendedName>
</protein>
<comment type="similarity">
    <text evidence="9">Belongs to the protein kinase superfamily. AGC Ser/Thr protein kinase family. GPRK subfamily.</text>
</comment>
<dbReference type="PROSITE" id="PS50132">
    <property type="entry name" value="RGS"/>
    <property type="match status" value="1"/>
</dbReference>
<dbReference type="PROSITE" id="PS00107">
    <property type="entry name" value="PROTEIN_KINASE_ATP"/>
    <property type="match status" value="1"/>
</dbReference>
<proteinExistence type="inferred from homology"/>
<dbReference type="GO" id="GO:0004703">
    <property type="term" value="F:G protein-coupled receptor kinase activity"/>
    <property type="evidence" value="ECO:0007669"/>
    <property type="project" value="InterPro"/>
</dbReference>
<dbReference type="Proteomes" id="UP000234681">
    <property type="component" value="Chromosome 12"/>
</dbReference>
<evidence type="ECO:0000256" key="7">
    <source>
        <dbReference type="PROSITE-ProRule" id="PRU10141"/>
    </source>
</evidence>
<dbReference type="AlphaFoldDB" id="A6J246"/>
<keyword evidence="1 8" id="KW-0723">Serine/threonine-protein kinase</keyword>
<sequence>MYDAYIMRELLSSTHQFSKQAVEHVQSHLSKKQVTPTLFQPYIEEICESLRGDIFQKFMESEKFTRFCQWKNVELNIHLSMNDFSVHRIIGRGGFGEVYGCRKADTGKMYAMKCLDKKRVKMKQGETLALNERIMLSLVSTGDCPFIVCMTYAFHTPDKLCFILDLMNVTCPLGSLVAGGDMHYHLSQHGVFSEKEMRFYASEIILGLEHMHTCFVVYRDLKPANILLDEYGHVRISDLGLACDFSKKKPHASVGTHGYMAPEVLQKGTCYDSSADWFSLGCMLFKLLRGTCSFQMPSPLS</sequence>
<dbReference type="Gene3D" id="3.30.200.20">
    <property type="entry name" value="Phosphorylase Kinase, domain 1"/>
    <property type="match status" value="1"/>
</dbReference>
<keyword evidence="3 7" id="KW-0547">Nucleotide-binding</keyword>
<evidence type="ECO:0000256" key="2">
    <source>
        <dbReference type="ARBA" id="ARBA00022679"/>
    </source>
</evidence>
<keyword evidence="4 9" id="KW-0418">Kinase</keyword>
<reference evidence="12 13" key="1">
    <citation type="submission" date="2005-07" db="EMBL/GenBank/DDBJ databases">
        <authorList>
            <person name="Mural R.J."/>
            <person name="Li P.W."/>
            <person name="Adams M.D."/>
            <person name="Amanatides P.G."/>
            <person name="Baden-Tillson H."/>
            <person name="Barnstead M."/>
            <person name="Chin S.H."/>
            <person name="Dew I."/>
            <person name="Evans C.A."/>
            <person name="Ferriera S."/>
            <person name="Flanigan M."/>
            <person name="Fosler C."/>
            <person name="Glodek A."/>
            <person name="Gu Z."/>
            <person name="Holt R.A."/>
            <person name="Jennings D."/>
            <person name="Kraft C.L."/>
            <person name="Lu F."/>
            <person name="Nguyen T."/>
            <person name="Nusskern D.R."/>
            <person name="Pfannkoch C.M."/>
            <person name="Sitter C."/>
            <person name="Sutton G.G."/>
            <person name="Venter J.C."/>
            <person name="Wang Z."/>
            <person name="Woodage T."/>
            <person name="Zheng X.H."/>
            <person name="Zhong F."/>
        </authorList>
    </citation>
    <scope>NUCLEOTIDE SEQUENCE [LARGE SCALE GENOMIC DNA]</scope>
    <source>
        <strain>BN</strain>
        <strain evidence="13">Sprague-Dawley</strain>
    </source>
</reference>
<gene>
    <name evidence="12" type="ORF">rCG_21634</name>
</gene>
<dbReference type="InterPro" id="IPR044926">
    <property type="entry name" value="RGS_subdomain_2"/>
</dbReference>
<keyword evidence="5 7" id="KW-0067">ATP-binding</keyword>
<feature type="active site" description="Proton acceptor" evidence="6">
    <location>
        <position position="220"/>
    </location>
</feature>
<dbReference type="SUPFAM" id="SSF48097">
    <property type="entry name" value="Regulator of G-protein signaling, RGS"/>
    <property type="match status" value="1"/>
</dbReference>
<organism evidence="12 13">
    <name type="scientific">Rattus norvegicus</name>
    <name type="common">Rat</name>
    <dbReference type="NCBI Taxonomy" id="10116"/>
    <lineage>
        <taxon>Eukaryota</taxon>
        <taxon>Metazoa</taxon>
        <taxon>Chordata</taxon>
        <taxon>Craniata</taxon>
        <taxon>Vertebrata</taxon>
        <taxon>Euteleostomi</taxon>
        <taxon>Mammalia</taxon>
        <taxon>Eutheria</taxon>
        <taxon>Euarchontoglires</taxon>
        <taxon>Glires</taxon>
        <taxon>Rodentia</taxon>
        <taxon>Myomorpha</taxon>
        <taxon>Muroidea</taxon>
        <taxon>Muridae</taxon>
        <taxon>Murinae</taxon>
        <taxon>Rattus</taxon>
    </lineage>
</organism>
<evidence type="ECO:0000256" key="5">
    <source>
        <dbReference type="ARBA" id="ARBA00022840"/>
    </source>
</evidence>
<dbReference type="SMART" id="SM00220">
    <property type="entry name" value="S_TKc"/>
    <property type="match status" value="1"/>
</dbReference>
<dbReference type="FunFam" id="3.30.200.20:FF:000068">
    <property type="entry name" value="G protein-coupled receptor kinase"/>
    <property type="match status" value="1"/>
</dbReference>
<dbReference type="InterPro" id="IPR036305">
    <property type="entry name" value="RGS_sf"/>
</dbReference>
<dbReference type="SUPFAM" id="SSF56112">
    <property type="entry name" value="Protein kinase-like (PK-like)"/>
    <property type="match status" value="1"/>
</dbReference>
<dbReference type="InterPro" id="IPR017441">
    <property type="entry name" value="Protein_kinase_ATP_BS"/>
</dbReference>
<feature type="domain" description="RGS" evidence="11">
    <location>
        <begin position="1"/>
        <end position="68"/>
    </location>
</feature>
<evidence type="ECO:0000256" key="6">
    <source>
        <dbReference type="PIRSR" id="PIRSR600239-51"/>
    </source>
</evidence>
<dbReference type="PROSITE" id="PS00108">
    <property type="entry name" value="PROTEIN_KINASE_ST"/>
    <property type="match status" value="1"/>
</dbReference>
<dbReference type="GO" id="GO:0005524">
    <property type="term" value="F:ATP binding"/>
    <property type="evidence" value="ECO:0007669"/>
    <property type="project" value="UniProtKB-UniRule"/>
</dbReference>
<dbReference type="Pfam" id="PF00069">
    <property type="entry name" value="Pkinase"/>
    <property type="match status" value="1"/>
</dbReference>
<evidence type="ECO:0000313" key="13">
    <source>
        <dbReference type="Proteomes" id="UP000234681"/>
    </source>
</evidence>
<dbReference type="Gene3D" id="1.10.167.10">
    <property type="entry name" value="Regulator of G-protein Signalling 4, domain 2"/>
    <property type="match status" value="1"/>
</dbReference>
<dbReference type="InterPro" id="IPR000239">
    <property type="entry name" value="GPCR_kinase"/>
</dbReference>
<evidence type="ECO:0000313" key="12">
    <source>
        <dbReference type="EMBL" id="EDM13985.1"/>
    </source>
</evidence>
<dbReference type="InterPro" id="IPR000719">
    <property type="entry name" value="Prot_kinase_dom"/>
</dbReference>
<feature type="binding site" evidence="7">
    <location>
        <position position="113"/>
    </location>
    <ligand>
        <name>ATP</name>
        <dbReference type="ChEBI" id="CHEBI:30616"/>
    </ligand>
</feature>
<evidence type="ECO:0000259" key="11">
    <source>
        <dbReference type="PROSITE" id="PS50132"/>
    </source>
</evidence>
<keyword evidence="2 9" id="KW-0808">Transferase</keyword>
<evidence type="ECO:0000256" key="8">
    <source>
        <dbReference type="RuleBase" id="RU000304"/>
    </source>
</evidence>
<evidence type="ECO:0000259" key="10">
    <source>
        <dbReference type="PROSITE" id="PS50011"/>
    </source>
</evidence>
<evidence type="ECO:0000256" key="3">
    <source>
        <dbReference type="ARBA" id="ARBA00022741"/>
    </source>
</evidence>